<organism evidence="1 2">
    <name type="scientific">Oldenlandia corymbosa var. corymbosa</name>
    <dbReference type="NCBI Taxonomy" id="529605"/>
    <lineage>
        <taxon>Eukaryota</taxon>
        <taxon>Viridiplantae</taxon>
        <taxon>Streptophyta</taxon>
        <taxon>Embryophyta</taxon>
        <taxon>Tracheophyta</taxon>
        <taxon>Spermatophyta</taxon>
        <taxon>Magnoliopsida</taxon>
        <taxon>eudicotyledons</taxon>
        <taxon>Gunneridae</taxon>
        <taxon>Pentapetalae</taxon>
        <taxon>asterids</taxon>
        <taxon>lamiids</taxon>
        <taxon>Gentianales</taxon>
        <taxon>Rubiaceae</taxon>
        <taxon>Rubioideae</taxon>
        <taxon>Spermacoceae</taxon>
        <taxon>Hedyotis-Oldenlandia complex</taxon>
        <taxon>Oldenlandia</taxon>
    </lineage>
</organism>
<sequence>MATTATANAEEPSTSSGTKTVDASLWWDSFTLLLHELENSSVSSDLPPSLAKKLKDHHAWFLDTTTMFKPPDPKSREALDSKKLKIGSRELIIRPELKEAALEASSVLGMNEVQSYIIVERTAANGTLGMDATSDDTFHSVVVQYYIERQCLLKCTRLIIMNALLVGSGSNEVHAMWEGAQKLISDGLEVRLLSVLEGLLVSDYPEQLEVDLFTLWAEETLIEVNLVLEIIFLSYYDGFAACNGKHWKKLLLVYEGFLSGSFNLGKLSISAEAEWLAYYAKMQLLLILIETLDLENLLQMTHDETPFRQSSVAFSVVDIEEIDKIISAIDLFQAKEAGPLVLAWAIFLCLILSLPEAEDNHVLLEMDHVDYVRQAIEASSLSYVLAILQSKIWQESDAPTAGYRCVLRTFISAFVASYEINLQLEDDNLRLILDILCMIYRSEESLCNQFWDRESFLDGPIRCLLCNMEGEFPFRVVEFVRFLSALCEGAWPAECVYNFLEKSVGLSTPFEINSESLVDRSMKIVQTHVALPVPGVQGLIIPRGTRGQVLRMINKDCALVRWEHAQSGVTVLLYRMAQELYSQSSEEVLVTLDLLSRLVTFNLAVCNSLLNIPKSSSASVSVEGLQEYSCVNVVEMICALVKNVPSTSYGAKAMSMGVKILTKMLKCSPYHVGIIILKSNIFDVNLRQNSFDVTSSGLSRESWLLSGRLSKMLMIDCEQNDCSLTLSVLELTIQLVEMGLETDMVFGLVLFSFQYVLVNHEIWNYSTKHMRWEVTLKVLQVVKTCILTTSQCKRLSSVIQDILLSDSSVHNALFQIVCTTTQGLERLYISRLHGPMDLGQIQDAISSGLDVLFSMLYFFSKDLYQNISVFHQAVLSLAAKPVSVVTAAISLMSFFRNSKIQVNAARLLSMLFATGAASQSFALGNACLGLDDTQICEFRNSICRILLEQSIWNEELVVAAFRLLTSAASYQPAFLAAVINPGNAATGKHLDEANVILMDSKGKSLVDVILLYFNKPDDHMKRKPKILSNVLNFLKALWQSAPQFSNFLEKLKNSENFWRRLSDCVMLSSNIQDRPSQNLKEQNYREEAYERICQSNMLEIVACEIFLHKKLLHIEFVEQTSMLPEGSKLAKDGSISGLKDLVSSWFKSSLLGNLIESYASYASDCRLDSLEKVYPCLFSVHAMAKLKSGNMGCMSVHLIEKILNMSEKLTKLPAFSELLALYLQRGYSQGKEPQHLIISDLFYHLQGEIEGRQIDDRLVRELVQYLLHTDFLQSYLCKADEDFQWHIMGGKLYDTGRLQSELGLELWDLLSEWRESKSIAEKMLRYLDDVNGRLLLSNAKLSALKALVAMLFLCSDDSGEHAYAIGGKFPEQLLLSCVDHTCQFLIATVDLLPPDLDDSRHVLDILGAQAELLLYLVKSGGNKFSSSSCFLLIKASGHGLKVLSGFSPSDARVKEATKLLLMLVHFSVKIGHAQKQSDTTGATVVEATEISNMIIGLLPILCHCTQTTDHYKLSLTIIDIIVRAFSTPAVWFPVIQKHLQLPYVLQKLQDKDSVETIPAILQFLLTLSRVREGAVMFVNNGFFAFLRWFFTELPDDQPSSFILSEKSLMNSMLDQSEKPKHIWGLSLAVITAVIHSLEGSSSSAGVVDYVMAHFFVEKSLLISYYLSAPDFPSSSDHDKKRARSLKRCTTLASLKETEQTLLLICVLARHGSLWGKAMKVGDSQLRERIIHLLAFISRGTQHHGEFHNRVAPLLCHPVVKDEFELYKKPSFVNSRNGWFLLSPLGCGLDPKFSSLSSRTNALLCKDQSNSDVEPAPQTYFSDITAIQIYKITFLLLEFLCIQAKASSKRAEDVGFVDLATFPELPVPDILHGLQDQAISIVTELCEAGNKSKLATPELQDLCILLLKIIEMALYLELCVIQICGLRPVLGHGEYFLKEIKALIKATEGHSFLKEAMMALKQIVVLVYPELHAEVIV</sequence>
<proteinExistence type="predicted"/>
<gene>
    <name evidence="1" type="ORF">OLC1_LOCUS13592</name>
</gene>
<dbReference type="EMBL" id="OX459121">
    <property type="protein sequence ID" value="CAI9104717.1"/>
    <property type="molecule type" value="Genomic_DNA"/>
</dbReference>
<dbReference type="PANTHER" id="PTHR31431">
    <property type="entry name" value="NUCLEOPORIN NUP188 HOMOLOG"/>
    <property type="match status" value="1"/>
</dbReference>
<protein>
    <submittedName>
        <fullName evidence="1">OLC1v1003448C1</fullName>
    </submittedName>
</protein>
<dbReference type="GO" id="GO:0006405">
    <property type="term" value="P:RNA export from nucleus"/>
    <property type="evidence" value="ECO:0007669"/>
    <property type="project" value="TreeGrafter"/>
</dbReference>
<name>A0AAV1DD23_OLDCO</name>
<evidence type="ECO:0000313" key="1">
    <source>
        <dbReference type="EMBL" id="CAI9104717.1"/>
    </source>
</evidence>
<dbReference type="GO" id="GO:0017056">
    <property type="term" value="F:structural constituent of nuclear pore"/>
    <property type="evidence" value="ECO:0007669"/>
    <property type="project" value="InterPro"/>
</dbReference>
<dbReference type="PANTHER" id="PTHR31431:SF1">
    <property type="entry name" value="NUCLEOPORIN NUP188"/>
    <property type="match status" value="1"/>
</dbReference>
<dbReference type="InterPro" id="IPR044840">
    <property type="entry name" value="Nup188"/>
</dbReference>
<accession>A0AAV1DD23</accession>
<dbReference type="GO" id="GO:0044611">
    <property type="term" value="C:nuclear pore inner ring"/>
    <property type="evidence" value="ECO:0007669"/>
    <property type="project" value="TreeGrafter"/>
</dbReference>
<dbReference type="Proteomes" id="UP001161247">
    <property type="component" value="Chromosome 4"/>
</dbReference>
<keyword evidence="2" id="KW-1185">Reference proteome</keyword>
<dbReference type="GO" id="GO:0006606">
    <property type="term" value="P:protein import into nucleus"/>
    <property type="evidence" value="ECO:0007669"/>
    <property type="project" value="TreeGrafter"/>
</dbReference>
<reference evidence="1" key="1">
    <citation type="submission" date="2023-03" db="EMBL/GenBank/DDBJ databases">
        <authorList>
            <person name="Julca I."/>
        </authorList>
    </citation>
    <scope>NUCLEOTIDE SEQUENCE</scope>
</reference>
<evidence type="ECO:0000313" key="2">
    <source>
        <dbReference type="Proteomes" id="UP001161247"/>
    </source>
</evidence>